<name>A0AA41UDL9_9MICO</name>
<protein>
    <submittedName>
        <fullName evidence="1">Uncharacterized protein</fullName>
    </submittedName>
</protein>
<proteinExistence type="predicted"/>
<dbReference type="EMBL" id="JAKGSG010000056">
    <property type="protein sequence ID" value="MCF4123224.1"/>
    <property type="molecule type" value="Genomic_DNA"/>
</dbReference>
<gene>
    <name evidence="1" type="ORF">L1785_19830</name>
</gene>
<dbReference type="Proteomes" id="UP001165405">
    <property type="component" value="Unassembled WGS sequence"/>
</dbReference>
<accession>A0AA41UDL9</accession>
<comment type="caution">
    <text evidence="1">The sequence shown here is derived from an EMBL/GenBank/DDBJ whole genome shotgun (WGS) entry which is preliminary data.</text>
</comment>
<dbReference type="AlphaFoldDB" id="A0AA41UDL9"/>
<keyword evidence="2" id="KW-1185">Reference proteome</keyword>
<reference evidence="1" key="1">
    <citation type="submission" date="2022-01" db="EMBL/GenBank/DDBJ databases">
        <title>Antribacter sp. nov., isolated from Guizhou of China.</title>
        <authorList>
            <person name="Chengliang C."/>
            <person name="Ya Z."/>
        </authorList>
    </citation>
    <scope>NUCLEOTIDE SEQUENCE</scope>
    <source>
        <strain evidence="1">KLBMP 9083</strain>
    </source>
</reference>
<organism evidence="1 2">
    <name type="scientific">Antribacter soli</name>
    <dbReference type="NCBI Taxonomy" id="2910976"/>
    <lineage>
        <taxon>Bacteria</taxon>
        <taxon>Bacillati</taxon>
        <taxon>Actinomycetota</taxon>
        <taxon>Actinomycetes</taxon>
        <taxon>Micrococcales</taxon>
        <taxon>Promicromonosporaceae</taxon>
        <taxon>Antribacter</taxon>
    </lineage>
</organism>
<evidence type="ECO:0000313" key="1">
    <source>
        <dbReference type="EMBL" id="MCF4123224.1"/>
    </source>
</evidence>
<evidence type="ECO:0000313" key="2">
    <source>
        <dbReference type="Proteomes" id="UP001165405"/>
    </source>
</evidence>
<sequence length="72" mass="7785">MHVTDATHGETIAHLLGLRPRTDAEHFAGRSRSYWSGWSGRVPVLVTAPLALGGLPARRPWAWTAGDVRAVA</sequence>
<dbReference type="RefSeq" id="WP_236091037.1">
    <property type="nucleotide sequence ID" value="NZ_JAKGSG010000056.1"/>
</dbReference>